<evidence type="ECO:0000256" key="2">
    <source>
        <dbReference type="ARBA" id="ARBA00001946"/>
    </source>
</evidence>
<keyword evidence="18" id="KW-1185">Reference proteome</keyword>
<dbReference type="RefSeq" id="WP_114218353.1">
    <property type="nucleotide sequence ID" value="NZ_CP035282.1"/>
</dbReference>
<dbReference type="SUPFAM" id="SSF52440">
    <property type="entry name" value="PreATP-grasp domain"/>
    <property type="match status" value="1"/>
</dbReference>
<evidence type="ECO:0000256" key="12">
    <source>
        <dbReference type="ARBA" id="ARBA00042242"/>
    </source>
</evidence>
<sequence>MKVLVIGGGGREHAIVWKLSQSPNVSKIFCAPGNEGIAQLAQCVNINPNDIDTLLSFAIQEKIDLTVVGPEVPLVLGITDKFTENGMKIFGPNKKGAMLEGSKKYAKKFMEKYQIPTARYSTYNQAEDAINGLSQFAFPLVIKADGLAAGKGVIICENIDDAKKAIEDILKNKKFGDSGNEIIIEEYLKGTEASLMCLVDNKKIIPLESAKDYKKALDNDKGLNTGGMGSISPNKILNEELMNKIKTEILDRILIGLHEEKIYYKGILYVGLMITSDDVKVLEFNVRFGDPETEVLLPRLESDLFSIFLKTIDGTISEEDLKWTDKVCICTVLTSGGYPEFYEKGNAIYGLDSLDKDILVFHAGTKKTDKIVTNGGRVLTVGTLAGNFNEGRNKVYKNIDKIHFENMAYRKDIGKEQRN</sequence>
<keyword evidence="10" id="KW-0464">Manganese</keyword>
<comment type="cofactor">
    <cofactor evidence="1">
        <name>Mn(2+)</name>
        <dbReference type="ChEBI" id="CHEBI:29035"/>
    </cofactor>
</comment>
<dbReference type="InterPro" id="IPR020560">
    <property type="entry name" value="PRibGlycinamide_synth_C-dom"/>
</dbReference>
<dbReference type="GO" id="GO:0046872">
    <property type="term" value="F:metal ion binding"/>
    <property type="evidence" value="ECO:0007669"/>
    <property type="project" value="UniProtKB-KW"/>
</dbReference>
<dbReference type="GO" id="GO:0004637">
    <property type="term" value="F:phosphoribosylamine-glycine ligase activity"/>
    <property type="evidence" value="ECO:0007669"/>
    <property type="project" value="UniProtKB-UniRule"/>
</dbReference>
<dbReference type="InterPro" id="IPR020562">
    <property type="entry name" value="PRibGlycinamide_synth_N"/>
</dbReference>
<dbReference type="InterPro" id="IPR037123">
    <property type="entry name" value="PRibGlycinamide_synth_C_sf"/>
</dbReference>
<dbReference type="Gene3D" id="3.90.600.10">
    <property type="entry name" value="Phosphoribosylglycinamide synthetase, C-terminal domain"/>
    <property type="match status" value="1"/>
</dbReference>
<evidence type="ECO:0000313" key="18">
    <source>
        <dbReference type="Proteomes" id="UP000287969"/>
    </source>
</evidence>
<reference evidence="18" key="1">
    <citation type="submission" date="2019-01" db="EMBL/GenBank/DDBJ databases">
        <title>Draft genomes of a novel of Sporanaerobacter strains.</title>
        <authorList>
            <person name="Ma S."/>
        </authorList>
    </citation>
    <scope>NUCLEOTIDE SEQUENCE [LARGE SCALE GENOMIC DNA]</scope>
    <source>
        <strain evidence="18">NJN-17</strain>
    </source>
</reference>
<dbReference type="NCBIfam" id="TIGR00877">
    <property type="entry name" value="purD"/>
    <property type="match status" value="1"/>
</dbReference>
<dbReference type="Gene3D" id="3.40.50.20">
    <property type="match status" value="1"/>
</dbReference>
<dbReference type="InterPro" id="IPR011054">
    <property type="entry name" value="Rudment_hybrid_motif"/>
</dbReference>
<dbReference type="InterPro" id="IPR020561">
    <property type="entry name" value="PRibGlycinamid_synth_ATP-grasp"/>
</dbReference>
<dbReference type="PROSITE" id="PS00184">
    <property type="entry name" value="GARS"/>
    <property type="match status" value="1"/>
</dbReference>
<dbReference type="PANTHER" id="PTHR43472">
    <property type="entry name" value="PHOSPHORIBOSYLAMINE--GLYCINE LIGASE"/>
    <property type="match status" value="1"/>
</dbReference>
<comment type="cofactor">
    <cofactor evidence="2">
        <name>Mg(2+)</name>
        <dbReference type="ChEBI" id="CHEBI:18420"/>
    </cofactor>
</comment>
<comment type="pathway">
    <text evidence="3 14">Purine metabolism; IMP biosynthesis via de novo pathway; N(1)-(5-phospho-D-ribosyl)glycinamide from 5-phospho-alpha-D-ribose 1-diphosphate: step 2/2.</text>
</comment>
<comment type="catalytic activity">
    <reaction evidence="14">
        <text>5-phospho-beta-D-ribosylamine + glycine + ATP = N(1)-(5-phospho-beta-D-ribosyl)glycinamide + ADP + phosphate + H(+)</text>
        <dbReference type="Rhea" id="RHEA:17453"/>
        <dbReference type="ChEBI" id="CHEBI:15378"/>
        <dbReference type="ChEBI" id="CHEBI:30616"/>
        <dbReference type="ChEBI" id="CHEBI:43474"/>
        <dbReference type="ChEBI" id="CHEBI:57305"/>
        <dbReference type="ChEBI" id="CHEBI:58681"/>
        <dbReference type="ChEBI" id="CHEBI:143788"/>
        <dbReference type="ChEBI" id="CHEBI:456216"/>
        <dbReference type="EC" id="6.3.4.13"/>
    </reaction>
</comment>
<evidence type="ECO:0000256" key="6">
    <source>
        <dbReference type="ARBA" id="ARBA00022723"/>
    </source>
</evidence>
<dbReference type="UniPathway" id="UPA00074">
    <property type="reaction ID" value="UER00125"/>
</dbReference>
<dbReference type="SMART" id="SM01209">
    <property type="entry name" value="GARS_A"/>
    <property type="match status" value="1"/>
</dbReference>
<evidence type="ECO:0000256" key="7">
    <source>
        <dbReference type="ARBA" id="ARBA00022741"/>
    </source>
</evidence>
<dbReference type="Proteomes" id="UP000287969">
    <property type="component" value="Chromosome"/>
</dbReference>
<dbReference type="FunFam" id="3.40.50.20:FF:000006">
    <property type="entry name" value="Phosphoribosylamine--glycine ligase, chloroplastic"/>
    <property type="match status" value="1"/>
</dbReference>
<dbReference type="InterPro" id="IPR020559">
    <property type="entry name" value="PRibGlycinamide_synth_CS"/>
</dbReference>
<dbReference type="PROSITE" id="PS50975">
    <property type="entry name" value="ATP_GRASP"/>
    <property type="match status" value="1"/>
</dbReference>
<dbReference type="SUPFAM" id="SSF51246">
    <property type="entry name" value="Rudiment single hybrid motif"/>
    <property type="match status" value="1"/>
</dbReference>
<keyword evidence="9 15" id="KW-0067">ATP-binding</keyword>
<dbReference type="InterPro" id="IPR016185">
    <property type="entry name" value="PreATP-grasp_dom_sf"/>
</dbReference>
<dbReference type="KEGG" id="spoa:EQM13_02390"/>
<dbReference type="GO" id="GO:0006189">
    <property type="term" value="P:'de novo' IMP biosynthetic process"/>
    <property type="evidence" value="ECO:0007669"/>
    <property type="project" value="UniProtKB-UniRule"/>
</dbReference>
<keyword evidence="8 14" id="KW-0658">Purine biosynthesis</keyword>
<feature type="domain" description="ATP-grasp" evidence="16">
    <location>
        <begin position="107"/>
        <end position="313"/>
    </location>
</feature>
<evidence type="ECO:0000256" key="9">
    <source>
        <dbReference type="ARBA" id="ARBA00022840"/>
    </source>
</evidence>
<evidence type="ECO:0000313" key="17">
    <source>
        <dbReference type="EMBL" id="QAT60502.1"/>
    </source>
</evidence>
<dbReference type="HAMAP" id="MF_00138">
    <property type="entry name" value="GARS"/>
    <property type="match status" value="1"/>
</dbReference>
<accession>A0A410Q932</accession>
<dbReference type="AlphaFoldDB" id="A0A410Q932"/>
<proteinExistence type="inferred from homology"/>
<name>A0A410Q932_9FIRM</name>
<dbReference type="GO" id="GO:0009113">
    <property type="term" value="P:purine nucleobase biosynthetic process"/>
    <property type="evidence" value="ECO:0007669"/>
    <property type="project" value="InterPro"/>
</dbReference>
<dbReference type="GO" id="GO:0005524">
    <property type="term" value="F:ATP binding"/>
    <property type="evidence" value="ECO:0007669"/>
    <property type="project" value="UniProtKB-UniRule"/>
</dbReference>
<evidence type="ECO:0000259" key="16">
    <source>
        <dbReference type="PROSITE" id="PS50975"/>
    </source>
</evidence>
<comment type="similarity">
    <text evidence="11 14">Belongs to the GARS family.</text>
</comment>
<dbReference type="EMBL" id="CP035282">
    <property type="protein sequence ID" value="QAT60502.1"/>
    <property type="molecule type" value="Genomic_DNA"/>
</dbReference>
<dbReference type="SUPFAM" id="SSF56059">
    <property type="entry name" value="Glutathione synthetase ATP-binding domain-like"/>
    <property type="match status" value="1"/>
</dbReference>
<evidence type="ECO:0000256" key="11">
    <source>
        <dbReference type="ARBA" id="ARBA00038345"/>
    </source>
</evidence>
<evidence type="ECO:0000256" key="3">
    <source>
        <dbReference type="ARBA" id="ARBA00005174"/>
    </source>
</evidence>
<dbReference type="EC" id="6.3.4.13" evidence="4 14"/>
<dbReference type="InterPro" id="IPR000115">
    <property type="entry name" value="PRibGlycinamide_synth"/>
</dbReference>
<evidence type="ECO:0000256" key="8">
    <source>
        <dbReference type="ARBA" id="ARBA00022755"/>
    </source>
</evidence>
<dbReference type="SMART" id="SM01210">
    <property type="entry name" value="GARS_C"/>
    <property type="match status" value="1"/>
</dbReference>
<dbReference type="InterPro" id="IPR011761">
    <property type="entry name" value="ATP-grasp"/>
</dbReference>
<evidence type="ECO:0000256" key="15">
    <source>
        <dbReference type="PROSITE-ProRule" id="PRU00409"/>
    </source>
</evidence>
<keyword evidence="5 14" id="KW-0436">Ligase</keyword>
<protein>
    <recommendedName>
        <fullName evidence="4 14">Phosphoribosylamine--glycine ligase</fullName>
        <ecNumber evidence="4 14">6.3.4.13</ecNumber>
    </recommendedName>
    <alternativeName>
        <fullName evidence="14">GARS</fullName>
    </alternativeName>
    <alternativeName>
        <fullName evidence="12 14">Glycinamide ribonucleotide synthetase</fullName>
    </alternativeName>
    <alternativeName>
        <fullName evidence="13 14">Phosphoribosylglycinamide synthetase</fullName>
    </alternativeName>
</protein>
<evidence type="ECO:0000256" key="5">
    <source>
        <dbReference type="ARBA" id="ARBA00022598"/>
    </source>
</evidence>
<dbReference type="Gene3D" id="3.30.1490.20">
    <property type="entry name" value="ATP-grasp fold, A domain"/>
    <property type="match status" value="1"/>
</dbReference>
<keyword evidence="7 15" id="KW-0547">Nucleotide-binding</keyword>
<dbReference type="Pfam" id="PF02843">
    <property type="entry name" value="GARS_C"/>
    <property type="match status" value="1"/>
</dbReference>
<evidence type="ECO:0000256" key="14">
    <source>
        <dbReference type="HAMAP-Rule" id="MF_00138"/>
    </source>
</evidence>
<dbReference type="Pfam" id="PF01071">
    <property type="entry name" value="GARS_A"/>
    <property type="match status" value="1"/>
</dbReference>
<evidence type="ECO:0000256" key="4">
    <source>
        <dbReference type="ARBA" id="ARBA00013255"/>
    </source>
</evidence>
<evidence type="ECO:0000256" key="1">
    <source>
        <dbReference type="ARBA" id="ARBA00001936"/>
    </source>
</evidence>
<dbReference type="OrthoDB" id="9807240at2"/>
<evidence type="ECO:0000256" key="10">
    <source>
        <dbReference type="ARBA" id="ARBA00023211"/>
    </source>
</evidence>
<gene>
    <name evidence="14 17" type="primary">purD</name>
    <name evidence="17" type="ORF">EQM13_02390</name>
</gene>
<organism evidence="17 18">
    <name type="scientific">Acidilutibacter cellobiosedens</name>
    <dbReference type="NCBI Taxonomy" id="2507161"/>
    <lineage>
        <taxon>Bacteria</taxon>
        <taxon>Bacillati</taxon>
        <taxon>Bacillota</taxon>
        <taxon>Tissierellia</taxon>
        <taxon>Tissierellales</taxon>
        <taxon>Acidilutibacteraceae</taxon>
        <taxon>Acidilutibacter</taxon>
    </lineage>
</organism>
<dbReference type="InterPro" id="IPR013815">
    <property type="entry name" value="ATP_grasp_subdomain_1"/>
</dbReference>
<dbReference type="Pfam" id="PF02844">
    <property type="entry name" value="GARS_N"/>
    <property type="match status" value="1"/>
</dbReference>
<keyword evidence="6" id="KW-0479">Metal-binding</keyword>
<dbReference type="Gene3D" id="3.30.470.20">
    <property type="entry name" value="ATP-grasp fold, B domain"/>
    <property type="match status" value="1"/>
</dbReference>
<evidence type="ECO:0000256" key="13">
    <source>
        <dbReference type="ARBA" id="ARBA00042864"/>
    </source>
</evidence>
<dbReference type="PANTHER" id="PTHR43472:SF1">
    <property type="entry name" value="PHOSPHORIBOSYLAMINE--GLYCINE LIGASE, CHLOROPLASTIC"/>
    <property type="match status" value="1"/>
</dbReference>